<dbReference type="STRING" id="22663.A0A218XXW0"/>
<gene>
    <name evidence="10" type="ORF">CDL15_Pgr024089</name>
    <name evidence="11" type="ORF">CRG98_017693</name>
</gene>
<evidence type="ECO:0000256" key="3">
    <source>
        <dbReference type="ARBA" id="ARBA00022729"/>
    </source>
</evidence>
<reference evidence="10" key="2">
    <citation type="submission" date="2017-06" db="EMBL/GenBank/DDBJ databases">
        <title>The pomegranate genome and the genomics of punicalagin biosynthesis.</title>
        <authorList>
            <person name="Xu C."/>
        </authorList>
    </citation>
    <scope>NUCLEOTIDE SEQUENCE [LARGE SCALE GENOMIC DNA]</scope>
    <source>
        <tissue evidence="10">Fresh leaf</tissue>
    </source>
</reference>
<comment type="caution">
    <text evidence="10">The sequence shown here is derived from an EMBL/GenBank/DDBJ whole genome shotgun (WGS) entry which is preliminary data.</text>
</comment>
<evidence type="ECO:0000313" key="10">
    <source>
        <dbReference type="EMBL" id="OWM89341.1"/>
    </source>
</evidence>
<evidence type="ECO:0000313" key="11">
    <source>
        <dbReference type="EMBL" id="PKI61967.1"/>
    </source>
</evidence>
<feature type="signal peptide" evidence="8">
    <location>
        <begin position="1"/>
        <end position="20"/>
    </location>
</feature>
<dbReference type="PANTHER" id="PTHR45631">
    <property type="entry name" value="OS07G0107800 PROTEIN-RELATED"/>
    <property type="match status" value="1"/>
</dbReference>
<feature type="transmembrane region" description="Helical" evidence="7">
    <location>
        <begin position="404"/>
        <end position="425"/>
    </location>
</feature>
<dbReference type="GO" id="GO:0016020">
    <property type="term" value="C:membrane"/>
    <property type="evidence" value="ECO:0007669"/>
    <property type="project" value="UniProtKB-SubCell"/>
</dbReference>
<dbReference type="EMBL" id="PGOL01000993">
    <property type="protein sequence ID" value="PKI61967.1"/>
    <property type="molecule type" value="Genomic_DNA"/>
</dbReference>
<reference evidence="11 13" key="3">
    <citation type="submission" date="2017-11" db="EMBL/GenBank/DDBJ databases">
        <title>De-novo sequencing of pomegranate (Punica granatum L.) genome.</title>
        <authorList>
            <person name="Akparov Z."/>
            <person name="Amiraslanov A."/>
            <person name="Hajiyeva S."/>
            <person name="Abbasov M."/>
            <person name="Kaur K."/>
            <person name="Hamwieh A."/>
            <person name="Solovyev V."/>
            <person name="Salamov A."/>
            <person name="Braich B."/>
            <person name="Kosarev P."/>
            <person name="Mahmoud A."/>
            <person name="Hajiyev E."/>
            <person name="Babayeva S."/>
            <person name="Izzatullayeva V."/>
            <person name="Mammadov A."/>
            <person name="Mammadov A."/>
            <person name="Sharifova S."/>
            <person name="Ojaghi J."/>
            <person name="Eynullazada K."/>
            <person name="Bayramov B."/>
            <person name="Abdulazimova A."/>
            <person name="Shahmuradov I."/>
        </authorList>
    </citation>
    <scope>NUCLEOTIDE SEQUENCE [LARGE SCALE GENOMIC DNA]</scope>
    <source>
        <strain evidence="11">AG2017</strain>
        <strain evidence="13">cv. AG2017</strain>
        <tissue evidence="11">Leaf</tissue>
    </source>
</reference>
<feature type="domain" description="Malectin-like" evidence="9">
    <location>
        <begin position="26"/>
        <end position="347"/>
    </location>
</feature>
<evidence type="ECO:0000313" key="13">
    <source>
        <dbReference type="Proteomes" id="UP000233551"/>
    </source>
</evidence>
<feature type="region of interest" description="Disordered" evidence="6">
    <location>
        <begin position="358"/>
        <end position="401"/>
    </location>
</feature>
<evidence type="ECO:0000256" key="2">
    <source>
        <dbReference type="ARBA" id="ARBA00022692"/>
    </source>
</evidence>
<protein>
    <recommendedName>
        <fullName evidence="9">Malectin-like domain-containing protein</fullName>
    </recommendedName>
</protein>
<proteinExistence type="predicted"/>
<dbReference type="Proteomes" id="UP000233551">
    <property type="component" value="Unassembled WGS sequence"/>
</dbReference>
<evidence type="ECO:0000256" key="7">
    <source>
        <dbReference type="SAM" id="Phobius"/>
    </source>
</evidence>
<dbReference type="Proteomes" id="UP000197138">
    <property type="component" value="Unassembled WGS sequence"/>
</dbReference>
<dbReference type="EMBL" id="MTKT01000666">
    <property type="protein sequence ID" value="OWM89341.1"/>
    <property type="molecule type" value="Genomic_DNA"/>
</dbReference>
<evidence type="ECO:0000256" key="5">
    <source>
        <dbReference type="ARBA" id="ARBA00023136"/>
    </source>
</evidence>
<name>A0A218XXW0_PUNGR</name>
<keyword evidence="3 8" id="KW-0732">Signal</keyword>
<keyword evidence="2 7" id="KW-0812">Transmembrane</keyword>
<evidence type="ECO:0000259" key="9">
    <source>
        <dbReference type="Pfam" id="PF12819"/>
    </source>
</evidence>
<evidence type="ECO:0000313" key="12">
    <source>
        <dbReference type="Proteomes" id="UP000197138"/>
    </source>
</evidence>
<sequence length="506" mass="54136">MATSFLLLILIALSPFSAFASVSWSIDCGASDSYIDDNLIVWQGDDTLVSAGQSRTVKTTDSLHVTSTLRVFTSGKKNCYVLEGEKGAKLLVRASFFYGNYDGKSSPPSFGLQIDGNDWVKVVTDMETETYIYYELIYVSKGDSISMCLVQTDSSQYPFISALEVRTLESPMYRNFDANQALSLVGRHAFGAVKSIRDKYDRIWGPATLTGTEFTSVESSALSIDTTTVSEDPPEEAVQNAMTTSSSSAESMKWALTGLDSTLSPIYLNLYFSEVSQLDTTDKRSFSIYLGDKLVDKSSTGLSPSYGSVGEVTIYNAMASKNTTIMLTSTSDSTLPPIINALELFQVINYTAYSTATTSNSPGTSSGGGSGSTPSPTSSDTETPTSTDDEAAPSSGKKKSNLPVILGAGIPGVLLLVAFVVVLVAMQQKRQRAAMAAATQAGGGNGQGAAYNNNYNGKMMMGATVGQETINEFKVNVNEDQPTNQEDPNNQLQYGSPAPLLNETRQ</sequence>
<feature type="compositionally biased region" description="Low complexity" evidence="6">
    <location>
        <begin position="372"/>
        <end position="386"/>
    </location>
</feature>
<reference evidence="12" key="1">
    <citation type="journal article" date="2017" name="Plant J.">
        <title>The pomegranate (Punica granatum L.) genome and the genomics of punicalagin biosynthesis.</title>
        <authorList>
            <person name="Qin G."/>
            <person name="Xu C."/>
            <person name="Ming R."/>
            <person name="Tang H."/>
            <person name="Guyot R."/>
            <person name="Kramer E.M."/>
            <person name="Hu Y."/>
            <person name="Yi X."/>
            <person name="Qi Y."/>
            <person name="Xu X."/>
            <person name="Gao Z."/>
            <person name="Pan H."/>
            <person name="Jian J."/>
            <person name="Tian Y."/>
            <person name="Yue Z."/>
            <person name="Xu Y."/>
        </authorList>
    </citation>
    <scope>NUCLEOTIDE SEQUENCE [LARGE SCALE GENOMIC DNA]</scope>
    <source>
        <strain evidence="12">cv. Dabenzi</strain>
    </source>
</reference>
<feature type="chain" id="PRO_5014072092" description="Malectin-like domain-containing protein" evidence="8">
    <location>
        <begin position="21"/>
        <end position="506"/>
    </location>
</feature>
<keyword evidence="4 7" id="KW-1133">Transmembrane helix</keyword>
<dbReference type="PANTHER" id="PTHR45631:SF44">
    <property type="entry name" value="CARBOHYDRATE-BINDING PROTEIN OF THE ER PROTEIN"/>
    <property type="match status" value="1"/>
</dbReference>
<dbReference type="InterPro" id="IPR024788">
    <property type="entry name" value="Malectin-like_Carb-bd_dom"/>
</dbReference>
<dbReference type="GeneID" id="116201143"/>
<keyword evidence="5 7" id="KW-0472">Membrane</keyword>
<feature type="region of interest" description="Disordered" evidence="6">
    <location>
        <begin position="479"/>
        <end position="506"/>
    </location>
</feature>
<dbReference type="Pfam" id="PF12819">
    <property type="entry name" value="Malectin_like"/>
    <property type="match status" value="1"/>
</dbReference>
<keyword evidence="13" id="KW-1185">Reference proteome</keyword>
<comment type="subcellular location">
    <subcellularLocation>
        <location evidence="1">Membrane</location>
        <topology evidence="1">Single-pass membrane protein</topology>
    </subcellularLocation>
</comment>
<dbReference type="AlphaFoldDB" id="A0A218XXW0"/>
<evidence type="ECO:0000256" key="4">
    <source>
        <dbReference type="ARBA" id="ARBA00022989"/>
    </source>
</evidence>
<evidence type="ECO:0000256" key="6">
    <source>
        <dbReference type="SAM" id="MobiDB-lite"/>
    </source>
</evidence>
<dbReference type="OrthoDB" id="2143199at2759"/>
<evidence type="ECO:0000256" key="8">
    <source>
        <dbReference type="SAM" id="SignalP"/>
    </source>
</evidence>
<feature type="compositionally biased region" description="Polar residues" evidence="6">
    <location>
        <begin position="479"/>
        <end position="494"/>
    </location>
</feature>
<accession>A0A218XXW0</accession>
<organism evidence="10 12">
    <name type="scientific">Punica granatum</name>
    <name type="common">Pomegranate</name>
    <dbReference type="NCBI Taxonomy" id="22663"/>
    <lineage>
        <taxon>Eukaryota</taxon>
        <taxon>Viridiplantae</taxon>
        <taxon>Streptophyta</taxon>
        <taxon>Embryophyta</taxon>
        <taxon>Tracheophyta</taxon>
        <taxon>Spermatophyta</taxon>
        <taxon>Magnoliopsida</taxon>
        <taxon>eudicotyledons</taxon>
        <taxon>Gunneridae</taxon>
        <taxon>Pentapetalae</taxon>
        <taxon>rosids</taxon>
        <taxon>malvids</taxon>
        <taxon>Myrtales</taxon>
        <taxon>Lythraceae</taxon>
        <taxon>Punica</taxon>
    </lineage>
</organism>
<evidence type="ECO:0000256" key="1">
    <source>
        <dbReference type="ARBA" id="ARBA00004167"/>
    </source>
</evidence>